<name>A0ABX1F135_9PROT</name>
<feature type="region of interest" description="Disordered" evidence="1">
    <location>
        <begin position="484"/>
        <end position="504"/>
    </location>
</feature>
<comment type="caution">
    <text evidence="3">The sequence shown here is derived from an EMBL/GenBank/DDBJ whole genome shotgun (WGS) entry which is preliminary data.</text>
</comment>
<reference evidence="3 4" key="1">
    <citation type="submission" date="2020-03" db="EMBL/GenBank/DDBJ databases">
        <title>Roseomonas selenitidurans sp. nov. isolated from soil.</title>
        <authorList>
            <person name="Liu H."/>
        </authorList>
    </citation>
    <scope>NUCLEOTIDE SEQUENCE [LARGE SCALE GENOMIC DNA]</scope>
    <source>
        <strain evidence="3 4">JCM 15073</strain>
    </source>
</reference>
<feature type="compositionally biased region" description="Low complexity" evidence="1">
    <location>
        <begin position="795"/>
        <end position="820"/>
    </location>
</feature>
<dbReference type="Pfam" id="PF05170">
    <property type="entry name" value="AsmA"/>
    <property type="match status" value="1"/>
</dbReference>
<evidence type="ECO:0000259" key="2">
    <source>
        <dbReference type="Pfam" id="PF05170"/>
    </source>
</evidence>
<dbReference type="RefSeq" id="WP_168050532.1">
    <property type="nucleotide sequence ID" value="NZ_JAATJR010000004.1"/>
</dbReference>
<feature type="region of interest" description="Disordered" evidence="1">
    <location>
        <begin position="795"/>
        <end position="839"/>
    </location>
</feature>
<protein>
    <submittedName>
        <fullName evidence="3">AsmA family protein</fullName>
    </submittedName>
</protein>
<evidence type="ECO:0000313" key="3">
    <source>
        <dbReference type="EMBL" id="NKE46012.1"/>
    </source>
</evidence>
<evidence type="ECO:0000256" key="1">
    <source>
        <dbReference type="SAM" id="MobiDB-lite"/>
    </source>
</evidence>
<dbReference type="Proteomes" id="UP000765160">
    <property type="component" value="Unassembled WGS sequence"/>
</dbReference>
<dbReference type="InterPro" id="IPR007844">
    <property type="entry name" value="AsmA"/>
</dbReference>
<organism evidence="3 4">
    <name type="scientific">Falsiroseomonas frigidaquae</name>
    <dbReference type="NCBI Taxonomy" id="487318"/>
    <lineage>
        <taxon>Bacteria</taxon>
        <taxon>Pseudomonadati</taxon>
        <taxon>Pseudomonadota</taxon>
        <taxon>Alphaproteobacteria</taxon>
        <taxon>Acetobacterales</taxon>
        <taxon>Roseomonadaceae</taxon>
        <taxon>Falsiroseomonas</taxon>
    </lineage>
</organism>
<keyword evidence="4" id="KW-1185">Reference proteome</keyword>
<evidence type="ECO:0000313" key="4">
    <source>
        <dbReference type="Proteomes" id="UP000765160"/>
    </source>
</evidence>
<dbReference type="PANTHER" id="PTHR30441">
    <property type="entry name" value="DUF748 DOMAIN-CONTAINING PROTEIN"/>
    <property type="match status" value="1"/>
</dbReference>
<feature type="domain" description="AsmA" evidence="2">
    <location>
        <begin position="15"/>
        <end position="684"/>
    </location>
</feature>
<dbReference type="InterPro" id="IPR052894">
    <property type="entry name" value="AsmA-related"/>
</dbReference>
<proteinExistence type="predicted"/>
<dbReference type="EMBL" id="JAAVTX010000004">
    <property type="protein sequence ID" value="NKE46012.1"/>
    <property type="molecule type" value="Genomic_DNA"/>
</dbReference>
<dbReference type="PANTHER" id="PTHR30441:SF4">
    <property type="entry name" value="PROTEIN ASMA"/>
    <property type="match status" value="1"/>
</dbReference>
<sequence>MIKPPPHHRRRRWPWIVLALVIGLPALALGAALLLLDAESLRPRLVAAVERATGRDFTVGEMRLALSLVPTVELRDVALSNPEGASRPNMLTARRVQVQAALLPLLSREIRISRIELEQPDLLLEVDAQGRGNWQFTRPAGEPASGQAAQDAAGRDLAFGIDALQVADGRVGWRDARSGLAETVQIPRLEATAPLRGGVTAEGQVVLRGQDVALRAETGGLAAFGGSQPWPVQATLGVAGAEAQVNGTLNGQAWTGTAEASVPDLARLSALLPNAALPPLRNVVASAAASGTGGAVSEIRDLKLVVGESDLATLRPGLALRRAELAAPGLEAPIALTGAVVLDGQVLNLSGTAGTPALLLAGASGPLPLDLRAEGAGITATAEGRIAQPRELRGINLAVTAQAADLAPFGLRGEGRFAGQVAMPGPGIAGGVRITGLNAAIPAAEMRGDLTLAAGARRAISGTLAFPRLDLDALAAARTAPAAPASAPAAPASPATPAPAAADNRVIPATPLPFAMLRDFDADLRLSAPSVTYVGQAWRQVSARLAVEGGNARLAPFSAQTPAGPVTLEVQADARQDPPRLRVVARSPGIDLAALSRAAGRDPLLLGRAQIDADLAGRGDNLRAVAASAAGHLGVALVDGAVPRSLLRALPQQVLGAVLPGGDGDIPLRCFALRAPAAEGQLRLETLYAEGALGRLGGSGVIDMGEETLAVRLLTDLRTARVALRAPVNIAGRWTNPRVGVEPAAAAAAGLGAFLSQQETPDRSLQALAEILGGAANRGGGQQALGSCEPALAAARGGAAGPAPTVAGAPEAPAASQAAPSGERERPNPADLLRGLLGR</sequence>
<accession>A0ABX1F135</accession>
<feature type="compositionally biased region" description="Low complexity" evidence="1">
    <location>
        <begin position="484"/>
        <end position="502"/>
    </location>
</feature>
<gene>
    <name evidence="3" type="ORF">HB662_14575</name>
</gene>